<accession>A0ABY6V0Y6</accession>
<proteinExistence type="predicted"/>
<dbReference type="Proteomes" id="UP000766486">
    <property type="component" value="Unassembled WGS sequence"/>
</dbReference>
<evidence type="ECO:0000313" key="2">
    <source>
        <dbReference type="Proteomes" id="UP000766486"/>
    </source>
</evidence>
<name>A0ABY6V0Y6_BIOOC</name>
<dbReference type="SUPFAM" id="SSF56112">
    <property type="entry name" value="Protein kinase-like (PK-like)"/>
    <property type="match status" value="1"/>
</dbReference>
<protein>
    <recommendedName>
        <fullName evidence="3">Aminoglycoside phosphotransferase domain-containing protein</fullName>
    </recommendedName>
</protein>
<reference evidence="1 2" key="1">
    <citation type="submission" date="2019-06" db="EMBL/GenBank/DDBJ databases">
        <authorList>
            <person name="Broberg M."/>
        </authorList>
    </citation>
    <scope>NUCLEOTIDE SEQUENCE [LARGE SCALE GENOMIC DNA]</scope>
</reference>
<gene>
    <name evidence="1" type="ORF">CLO192961_LOCUS470020</name>
</gene>
<evidence type="ECO:0000313" key="1">
    <source>
        <dbReference type="EMBL" id="VUC37407.1"/>
    </source>
</evidence>
<sequence length="250" mass="28136">MTVSITRSFKEPMAELKTSDTLPLTIGELTAAWFSGNLGKKVKEAVVVKEIHGTASKVLLQLWRDWPMAICVKGGFNPAILAAHPSLFYVYRLEAEFYHYLAPTLNMRLTPTYYCGTDATTGQGIVVLSDLKAQGYTFGDPLEAWSVNRVRVGLEQLAILHARTWGAKAEDFPWFNSNFSLRNVISSLLSQEAWNARFRMGFGLLDDAEPRPSFHHDQAPLRGHFRSQEFRVAGRIQRATAELRYEGSHT</sequence>
<dbReference type="EMBL" id="CABFNS010000963">
    <property type="protein sequence ID" value="VUC37407.1"/>
    <property type="molecule type" value="Genomic_DNA"/>
</dbReference>
<keyword evidence="2" id="KW-1185">Reference proteome</keyword>
<evidence type="ECO:0008006" key="3">
    <source>
        <dbReference type="Google" id="ProtNLM"/>
    </source>
</evidence>
<dbReference type="InterPro" id="IPR004119">
    <property type="entry name" value="EcKL"/>
</dbReference>
<dbReference type="InterPro" id="IPR011009">
    <property type="entry name" value="Kinase-like_dom_sf"/>
</dbReference>
<dbReference type="Pfam" id="PF02958">
    <property type="entry name" value="EcKL"/>
    <property type="match status" value="1"/>
</dbReference>
<organism evidence="1 2">
    <name type="scientific">Bionectria ochroleuca</name>
    <name type="common">Gliocladium roseum</name>
    <dbReference type="NCBI Taxonomy" id="29856"/>
    <lineage>
        <taxon>Eukaryota</taxon>
        <taxon>Fungi</taxon>
        <taxon>Dikarya</taxon>
        <taxon>Ascomycota</taxon>
        <taxon>Pezizomycotina</taxon>
        <taxon>Sordariomycetes</taxon>
        <taxon>Hypocreomycetidae</taxon>
        <taxon>Hypocreales</taxon>
        <taxon>Bionectriaceae</taxon>
        <taxon>Clonostachys</taxon>
    </lineage>
</organism>
<comment type="caution">
    <text evidence="1">The sequence shown here is derived from an EMBL/GenBank/DDBJ whole genome shotgun (WGS) entry which is preliminary data.</text>
</comment>